<evidence type="ECO:0000259" key="3">
    <source>
        <dbReference type="SMART" id="SM00062"/>
    </source>
</evidence>
<dbReference type="PANTHER" id="PTHR35936">
    <property type="entry name" value="MEMBRANE-BOUND LYTIC MUREIN TRANSGLYCOSYLASE F"/>
    <property type="match status" value="1"/>
</dbReference>
<accession>B3PL26</accession>
<proteinExistence type="inferred from homology"/>
<dbReference type="eggNOG" id="COG0834">
    <property type="taxonomic scope" value="Bacteria"/>
</dbReference>
<gene>
    <name evidence="4" type="ordered locus">CJA_2540</name>
</gene>
<evidence type="ECO:0000256" key="2">
    <source>
        <dbReference type="ARBA" id="ARBA00022729"/>
    </source>
</evidence>
<keyword evidence="5" id="KW-1185">Reference proteome</keyword>
<dbReference type="SMART" id="SM00062">
    <property type="entry name" value="PBPb"/>
    <property type="match status" value="1"/>
</dbReference>
<evidence type="ECO:0000256" key="1">
    <source>
        <dbReference type="ARBA" id="ARBA00010333"/>
    </source>
</evidence>
<dbReference type="Proteomes" id="UP000001036">
    <property type="component" value="Chromosome"/>
</dbReference>
<dbReference type="KEGG" id="cja:CJA_2540"/>
<dbReference type="SUPFAM" id="SSF53850">
    <property type="entry name" value="Periplasmic binding protein-like II"/>
    <property type="match status" value="1"/>
</dbReference>
<dbReference type="PANTHER" id="PTHR35936:SF25">
    <property type="entry name" value="ABC TRANSPORTER SUBSTRATE-BINDING PROTEIN"/>
    <property type="match status" value="1"/>
</dbReference>
<dbReference type="AlphaFoldDB" id="B3PL26"/>
<organism evidence="4 5">
    <name type="scientific">Cellvibrio japonicus (strain Ueda107)</name>
    <name type="common">Pseudomonas fluorescens subsp. cellulosa</name>
    <dbReference type="NCBI Taxonomy" id="498211"/>
    <lineage>
        <taxon>Bacteria</taxon>
        <taxon>Pseudomonadati</taxon>
        <taxon>Pseudomonadota</taxon>
        <taxon>Gammaproteobacteria</taxon>
        <taxon>Cellvibrionales</taxon>
        <taxon>Cellvibrionaceae</taxon>
        <taxon>Cellvibrio</taxon>
    </lineage>
</organism>
<dbReference type="STRING" id="498211.CJA_2540"/>
<sequence>MISLERGNTKTTLSDINTMNLRRHRLWLMLCLSLAFTAMAESPGGKPVHIRLGAENSWPPYSDEQGLGISTNLVRAAFSRRGIEPSFYVQPYARVLHDLKAGKIDGGYNVTLQESTRHLYIFGREPLLVLKSYWYFQPGQHPDIKRLEDIPEGFRVGVIIDYEYGDAYEAVRSHFREIKVSQQAQLIRLLKQGRIDAALMFEQEAEYALNKLEIPIATLDKRFLSHRGGVYVAFSRKNPQARWLARELDKGLQALKESGEYAQLITVTPP</sequence>
<reference evidence="4 5" key="1">
    <citation type="journal article" date="2008" name="J. Bacteriol.">
        <title>Insights into plant cell wall degradation from the genome sequence of the soil bacterium Cellvibrio japonicus.</title>
        <authorList>
            <person name="Deboy R.T."/>
            <person name="Mongodin E.F."/>
            <person name="Fouts D.E."/>
            <person name="Tailford L.E."/>
            <person name="Khouri H."/>
            <person name="Emerson J.B."/>
            <person name="Mohamoud Y."/>
            <person name="Watkins K."/>
            <person name="Henrissat B."/>
            <person name="Gilbert H.J."/>
            <person name="Nelson K.E."/>
        </authorList>
    </citation>
    <scope>NUCLEOTIDE SEQUENCE [LARGE SCALE GENOMIC DNA]</scope>
    <source>
        <strain evidence="4 5">Ueda107</strain>
    </source>
</reference>
<dbReference type="EMBL" id="CP000934">
    <property type="protein sequence ID" value="ACE86144.1"/>
    <property type="molecule type" value="Genomic_DNA"/>
</dbReference>
<dbReference type="HOGENOM" id="CLU_064076_8_0_6"/>
<feature type="domain" description="Solute-binding protein family 3/N-terminal" evidence="3">
    <location>
        <begin position="49"/>
        <end position="270"/>
    </location>
</feature>
<dbReference type="InterPro" id="IPR001638">
    <property type="entry name" value="Solute-binding_3/MltF_N"/>
</dbReference>
<comment type="similarity">
    <text evidence="1">Belongs to the bacterial solute-binding protein 3 family.</text>
</comment>
<evidence type="ECO:0000313" key="5">
    <source>
        <dbReference type="Proteomes" id="UP000001036"/>
    </source>
</evidence>
<evidence type="ECO:0000313" key="4">
    <source>
        <dbReference type="EMBL" id="ACE86144.1"/>
    </source>
</evidence>
<name>B3PL26_CELJU</name>
<keyword evidence="2" id="KW-0732">Signal</keyword>
<dbReference type="Gene3D" id="3.40.190.10">
    <property type="entry name" value="Periplasmic binding protein-like II"/>
    <property type="match status" value="2"/>
</dbReference>
<protein>
    <recommendedName>
        <fullName evidence="3">Solute-binding protein family 3/N-terminal domain-containing protein</fullName>
    </recommendedName>
</protein>